<sequence>MADLIKPEESGVPSTDIESENSTALTTKPDITATGAPCSKSEDLLQISDRGRRRSRESHASHMTIDSQQTEHDDEAHDHQVPPHRPRSRARSTSRSVRPEAIKVPVGERRGMLARFCVFAEVTEPYDYTRRKKWMITFIIACAGAVAPMGSSLILPALKDIEASFGVTQTVVNLSIALYMLSMSIFPLWWSSFSETLGRRNIYLASFVLFVVFNILAAVSTDIAMFIVMRCLSGGAAASVQAVGAGTVADVWEVKERGRAMGIFYLGPLCGPLLSPIIGGALSQSLGWRSTQWFLAIFGAAICLLLLFCLPETLRQRKPLAAIAEAEAVAATVRNEDEKTMNLRPDLTRTTTKQSVQLKTRKYLLILRRAFLDPLRIVLFLRFPAVALCVYYSTVTFASLYILNISVEKIFSAPPYNYSSTIVGLLYLPNSLGYFLSSIFGGRWVDLIMAREARKAGRYGEDGKLLYRPEDRMRENAWIGAILWPAAIMTYGWTAQFGTNTAGPMIANFFFGVGSMLIFAMATTMLTEFLPRKASNGVALNNFCRNIFSCVGTVVASPLIDAIGNGATFTIIGGVALVSGILTIWAMKRFGPRWRVGMDERIEEAMGE</sequence>
<feature type="transmembrane region" description="Helical" evidence="7">
    <location>
        <begin position="566"/>
        <end position="587"/>
    </location>
</feature>
<feature type="transmembrane region" description="Helical" evidence="7">
    <location>
        <begin position="227"/>
        <end position="251"/>
    </location>
</feature>
<dbReference type="FunFam" id="1.20.1720.10:FF:000009">
    <property type="entry name" value="MFS multidrug transporter"/>
    <property type="match status" value="1"/>
</dbReference>
<proteinExistence type="predicted"/>
<dbReference type="AlphaFoldDB" id="A0AAN7TI85"/>
<dbReference type="Gene3D" id="1.20.1720.10">
    <property type="entry name" value="Multidrug resistance protein D"/>
    <property type="match status" value="1"/>
</dbReference>
<dbReference type="GO" id="GO:0005886">
    <property type="term" value="C:plasma membrane"/>
    <property type="evidence" value="ECO:0007669"/>
    <property type="project" value="TreeGrafter"/>
</dbReference>
<dbReference type="CDD" id="cd17323">
    <property type="entry name" value="MFS_Tpo1_MDR_like"/>
    <property type="match status" value="1"/>
</dbReference>
<evidence type="ECO:0000313" key="9">
    <source>
        <dbReference type="EMBL" id="KAK5112728.1"/>
    </source>
</evidence>
<keyword evidence="4 7" id="KW-1133">Transmembrane helix</keyword>
<dbReference type="Pfam" id="PF07690">
    <property type="entry name" value="MFS_1"/>
    <property type="match status" value="1"/>
</dbReference>
<feature type="transmembrane region" description="Helical" evidence="7">
    <location>
        <begin position="263"/>
        <end position="281"/>
    </location>
</feature>
<comment type="caution">
    <text evidence="9">The sequence shown here is derived from an EMBL/GenBank/DDBJ whole genome shotgun (WGS) entry which is preliminary data.</text>
</comment>
<dbReference type="InterPro" id="IPR011701">
    <property type="entry name" value="MFS"/>
</dbReference>
<feature type="compositionally biased region" description="Basic and acidic residues" evidence="6">
    <location>
        <begin position="69"/>
        <end position="81"/>
    </location>
</feature>
<organism evidence="9 10">
    <name type="scientific">Meristemomyces frigidus</name>
    <dbReference type="NCBI Taxonomy" id="1508187"/>
    <lineage>
        <taxon>Eukaryota</taxon>
        <taxon>Fungi</taxon>
        <taxon>Dikarya</taxon>
        <taxon>Ascomycota</taxon>
        <taxon>Pezizomycotina</taxon>
        <taxon>Dothideomycetes</taxon>
        <taxon>Dothideomycetidae</taxon>
        <taxon>Mycosphaerellales</taxon>
        <taxon>Teratosphaeriaceae</taxon>
        <taxon>Meristemomyces</taxon>
    </lineage>
</organism>
<feature type="transmembrane region" description="Helical" evidence="7">
    <location>
        <begin position="506"/>
        <end position="531"/>
    </location>
</feature>
<comment type="subcellular location">
    <subcellularLocation>
        <location evidence="1">Membrane</location>
        <topology evidence="1">Multi-pass membrane protein</topology>
    </subcellularLocation>
</comment>
<dbReference type="GO" id="GO:0015203">
    <property type="term" value="F:polyamine transmembrane transporter activity"/>
    <property type="evidence" value="ECO:0007669"/>
    <property type="project" value="TreeGrafter"/>
</dbReference>
<evidence type="ECO:0000256" key="2">
    <source>
        <dbReference type="ARBA" id="ARBA00022448"/>
    </source>
</evidence>
<evidence type="ECO:0000256" key="3">
    <source>
        <dbReference type="ARBA" id="ARBA00022692"/>
    </source>
</evidence>
<keyword evidence="5 7" id="KW-0472">Membrane</keyword>
<gene>
    <name evidence="9" type="ORF">LTR62_003826</name>
</gene>
<keyword evidence="2" id="KW-0813">Transport</keyword>
<evidence type="ECO:0000256" key="1">
    <source>
        <dbReference type="ARBA" id="ARBA00004141"/>
    </source>
</evidence>
<dbReference type="Proteomes" id="UP001310890">
    <property type="component" value="Unassembled WGS sequence"/>
</dbReference>
<dbReference type="SUPFAM" id="SSF103473">
    <property type="entry name" value="MFS general substrate transporter"/>
    <property type="match status" value="1"/>
</dbReference>
<evidence type="ECO:0000256" key="4">
    <source>
        <dbReference type="ARBA" id="ARBA00022989"/>
    </source>
</evidence>
<feature type="transmembrane region" description="Helical" evidence="7">
    <location>
        <begin position="293"/>
        <end position="310"/>
    </location>
</feature>
<feature type="domain" description="Major facilitator superfamily (MFS) profile" evidence="8">
    <location>
        <begin position="136"/>
        <end position="591"/>
    </location>
</feature>
<keyword evidence="3 7" id="KW-0812">Transmembrane</keyword>
<feature type="region of interest" description="Disordered" evidence="6">
    <location>
        <begin position="1"/>
        <end position="98"/>
    </location>
</feature>
<dbReference type="PANTHER" id="PTHR23502">
    <property type="entry name" value="MAJOR FACILITATOR SUPERFAMILY"/>
    <property type="match status" value="1"/>
</dbReference>
<protein>
    <recommendedName>
        <fullName evidence="8">Major facilitator superfamily (MFS) profile domain-containing protein</fullName>
    </recommendedName>
</protein>
<dbReference type="GO" id="GO:0010509">
    <property type="term" value="P:intracellular polyamine homeostasis"/>
    <property type="evidence" value="ECO:0007669"/>
    <property type="project" value="TreeGrafter"/>
</dbReference>
<feature type="compositionally biased region" description="Basic residues" evidence="6">
    <location>
        <begin position="82"/>
        <end position="92"/>
    </location>
</feature>
<accession>A0AAN7TI85</accession>
<feature type="transmembrane region" description="Helical" evidence="7">
    <location>
        <begin position="477"/>
        <end position="494"/>
    </location>
</feature>
<feature type="transmembrane region" description="Helical" evidence="7">
    <location>
        <begin position="134"/>
        <end position="158"/>
    </location>
</feature>
<dbReference type="PANTHER" id="PTHR23502:SF5">
    <property type="entry name" value="QUINIDINE RESISTANCE PROTEIN 3"/>
    <property type="match status" value="1"/>
</dbReference>
<dbReference type="Gene3D" id="1.20.1250.20">
    <property type="entry name" value="MFS general substrate transporter like domains"/>
    <property type="match status" value="1"/>
</dbReference>
<dbReference type="PROSITE" id="PS50850">
    <property type="entry name" value="MFS"/>
    <property type="match status" value="1"/>
</dbReference>
<evidence type="ECO:0000259" key="8">
    <source>
        <dbReference type="PROSITE" id="PS50850"/>
    </source>
</evidence>
<feature type="transmembrane region" description="Helical" evidence="7">
    <location>
        <begin position="377"/>
        <end position="402"/>
    </location>
</feature>
<dbReference type="EMBL" id="JAVRRL010000028">
    <property type="protein sequence ID" value="KAK5112728.1"/>
    <property type="molecule type" value="Genomic_DNA"/>
</dbReference>
<evidence type="ECO:0000256" key="7">
    <source>
        <dbReference type="SAM" id="Phobius"/>
    </source>
</evidence>
<feature type="transmembrane region" description="Helical" evidence="7">
    <location>
        <begin position="543"/>
        <end position="560"/>
    </location>
</feature>
<dbReference type="InterPro" id="IPR020846">
    <property type="entry name" value="MFS_dom"/>
</dbReference>
<name>A0AAN7TI85_9PEZI</name>
<evidence type="ECO:0000256" key="6">
    <source>
        <dbReference type="SAM" id="MobiDB-lite"/>
    </source>
</evidence>
<feature type="transmembrane region" description="Helical" evidence="7">
    <location>
        <begin position="170"/>
        <end position="190"/>
    </location>
</feature>
<feature type="transmembrane region" description="Helical" evidence="7">
    <location>
        <begin position="422"/>
        <end position="445"/>
    </location>
</feature>
<feature type="transmembrane region" description="Helical" evidence="7">
    <location>
        <begin position="202"/>
        <end position="221"/>
    </location>
</feature>
<evidence type="ECO:0000313" key="10">
    <source>
        <dbReference type="Proteomes" id="UP001310890"/>
    </source>
</evidence>
<evidence type="ECO:0000256" key="5">
    <source>
        <dbReference type="ARBA" id="ARBA00023136"/>
    </source>
</evidence>
<reference evidence="9" key="1">
    <citation type="submission" date="2023-08" db="EMBL/GenBank/DDBJ databases">
        <title>Black Yeasts Isolated from many extreme environments.</title>
        <authorList>
            <person name="Coleine C."/>
            <person name="Stajich J.E."/>
            <person name="Selbmann L."/>
        </authorList>
    </citation>
    <scope>NUCLEOTIDE SEQUENCE</scope>
    <source>
        <strain evidence="9">CCFEE 5401</strain>
    </source>
</reference>
<dbReference type="InterPro" id="IPR036259">
    <property type="entry name" value="MFS_trans_sf"/>
</dbReference>